<dbReference type="GO" id="GO:0005654">
    <property type="term" value="C:nucleoplasm"/>
    <property type="evidence" value="ECO:0007669"/>
    <property type="project" value="TreeGrafter"/>
</dbReference>
<dbReference type="STRING" id="28573.A0A0U1M282"/>
<protein>
    <recommendedName>
        <fullName evidence="3">Tyrosine specific protein phosphatases domain-containing protein</fullName>
    </recommendedName>
</protein>
<comment type="similarity">
    <text evidence="1">Belongs to the protein-tyrosine phosphatase family. Non-receptor class subfamily.</text>
</comment>
<organism evidence="4 5">
    <name type="scientific">Talaromyces islandicus</name>
    <name type="common">Penicillium islandicum</name>
    <dbReference type="NCBI Taxonomy" id="28573"/>
    <lineage>
        <taxon>Eukaryota</taxon>
        <taxon>Fungi</taxon>
        <taxon>Dikarya</taxon>
        <taxon>Ascomycota</taxon>
        <taxon>Pezizomycotina</taxon>
        <taxon>Eurotiomycetes</taxon>
        <taxon>Eurotiomycetidae</taxon>
        <taxon>Eurotiales</taxon>
        <taxon>Trichocomaceae</taxon>
        <taxon>Talaromyces</taxon>
        <taxon>Talaromyces sect. Islandici</taxon>
    </lineage>
</organism>
<dbReference type="GO" id="GO:0062026">
    <property type="term" value="P:negative regulation of SCF-dependent proteasomal ubiquitin-dependent catabolic process"/>
    <property type="evidence" value="ECO:0007669"/>
    <property type="project" value="TreeGrafter"/>
</dbReference>
<reference evidence="4 5" key="1">
    <citation type="submission" date="2015-04" db="EMBL/GenBank/DDBJ databases">
        <authorList>
            <person name="Syromyatnikov M.Y."/>
            <person name="Popov V.N."/>
        </authorList>
    </citation>
    <scope>NUCLEOTIDE SEQUENCE [LARGE SCALE GENOMIC DNA]</scope>
    <source>
        <strain evidence="4">WF-38-12</strain>
    </source>
</reference>
<evidence type="ECO:0000256" key="1">
    <source>
        <dbReference type="ARBA" id="ARBA00009649"/>
    </source>
</evidence>
<sequence>MASNQVINSAYAATQDYHLSIPQTPQTIVIPPASLGDRYTEVFSLAPPADHEFEVGEFVSPNFFTHVNSAWFSHQSSGGAWTYAMRREAQQILPFLYLGPSAMSKDQGFLRREGITLLLSIRDKRSGLARLMSGAKAAEDLGIQSDSIDIDGDSDLIAHFPQAIRRINHHLVAGPPAQQGLPPKVLVFCEAGNERSASVVMAYLMVMFNLDMPTAMWTVQHRRFCVSVDESVQNLLLSFGTILEAKRQVTKARRTEDAASDNFSRLFPENRANKIVRKRSFVDHLDVSALDTNGGMVGETMAEAEDNSEHVKQKPSPFVDRVN</sequence>
<proteinExistence type="inferred from homology"/>
<feature type="domain" description="Tyrosine specific protein phosphatases" evidence="3">
    <location>
        <begin position="158"/>
        <end position="223"/>
    </location>
</feature>
<dbReference type="GO" id="GO:0070372">
    <property type="term" value="P:regulation of ERK1 and ERK2 cascade"/>
    <property type="evidence" value="ECO:0007669"/>
    <property type="project" value="TreeGrafter"/>
</dbReference>
<dbReference type="PANTHER" id="PTHR46588">
    <property type="entry name" value="SERINE/THREONINE/TYROSINE-INTERACTING PROTEIN"/>
    <property type="match status" value="1"/>
</dbReference>
<dbReference type="OMA" id="IAYIMVM"/>
<dbReference type="EMBL" id="CVMT01000006">
    <property type="protein sequence ID" value="CRG89659.1"/>
    <property type="molecule type" value="Genomic_DNA"/>
</dbReference>
<dbReference type="Proteomes" id="UP000054383">
    <property type="component" value="Unassembled WGS sequence"/>
</dbReference>
<feature type="region of interest" description="Disordered" evidence="2">
    <location>
        <begin position="303"/>
        <end position="323"/>
    </location>
</feature>
<accession>A0A0U1M282</accession>
<dbReference type="InterPro" id="IPR029021">
    <property type="entry name" value="Prot-tyrosine_phosphatase-like"/>
</dbReference>
<dbReference type="Gene3D" id="3.90.190.10">
    <property type="entry name" value="Protein tyrosine phosphatase superfamily"/>
    <property type="match status" value="1"/>
</dbReference>
<dbReference type="GO" id="GO:1990444">
    <property type="term" value="F:F-box domain binding"/>
    <property type="evidence" value="ECO:0007669"/>
    <property type="project" value="TreeGrafter"/>
</dbReference>
<evidence type="ECO:0000256" key="2">
    <source>
        <dbReference type="SAM" id="MobiDB-lite"/>
    </source>
</evidence>
<dbReference type="InterPro" id="IPR020422">
    <property type="entry name" value="TYR_PHOSPHATASE_DUAL_dom"/>
</dbReference>
<keyword evidence="5" id="KW-1185">Reference proteome</keyword>
<dbReference type="SUPFAM" id="SSF52799">
    <property type="entry name" value="(Phosphotyrosine protein) phosphatases II"/>
    <property type="match status" value="1"/>
</dbReference>
<dbReference type="PANTHER" id="PTHR46588:SF1">
    <property type="entry name" value="SERINE_THREONINE_TYROSINE-INTERACTING PROTEIN"/>
    <property type="match status" value="1"/>
</dbReference>
<dbReference type="AlphaFoldDB" id="A0A0U1M282"/>
<dbReference type="InterPro" id="IPR000387">
    <property type="entry name" value="Tyr_Pase_dom"/>
</dbReference>
<name>A0A0U1M282_TALIS</name>
<dbReference type="OrthoDB" id="10252009at2759"/>
<evidence type="ECO:0000313" key="5">
    <source>
        <dbReference type="Proteomes" id="UP000054383"/>
    </source>
</evidence>
<evidence type="ECO:0000313" key="4">
    <source>
        <dbReference type="EMBL" id="CRG89659.1"/>
    </source>
</evidence>
<dbReference type="InterPro" id="IPR000340">
    <property type="entry name" value="Dual-sp_phosphatase_cat-dom"/>
</dbReference>
<dbReference type="Pfam" id="PF00782">
    <property type="entry name" value="DSPc"/>
    <property type="match status" value="1"/>
</dbReference>
<dbReference type="SMART" id="SM00195">
    <property type="entry name" value="DSPc"/>
    <property type="match status" value="1"/>
</dbReference>
<gene>
    <name evidence="4" type="ORF">PISL3812_06698</name>
</gene>
<dbReference type="CDD" id="cd14498">
    <property type="entry name" value="DSP"/>
    <property type="match status" value="1"/>
</dbReference>
<evidence type="ECO:0000259" key="3">
    <source>
        <dbReference type="PROSITE" id="PS50056"/>
    </source>
</evidence>
<dbReference type="PROSITE" id="PS50056">
    <property type="entry name" value="TYR_PHOSPHATASE_2"/>
    <property type="match status" value="1"/>
</dbReference>
<dbReference type="InterPro" id="IPR052449">
    <property type="entry name" value="STYX-Interacting_Phosphatase"/>
</dbReference>
<dbReference type="GO" id="GO:0140096">
    <property type="term" value="F:catalytic activity, acting on a protein"/>
    <property type="evidence" value="ECO:0007669"/>
    <property type="project" value="UniProtKB-ARBA"/>
</dbReference>
<dbReference type="GO" id="GO:0005737">
    <property type="term" value="C:cytoplasm"/>
    <property type="evidence" value="ECO:0007669"/>
    <property type="project" value="TreeGrafter"/>
</dbReference>